<evidence type="ECO:0000256" key="1">
    <source>
        <dbReference type="ARBA" id="ARBA00004871"/>
    </source>
</evidence>
<name>A0A5R9AML8_9MICC</name>
<evidence type="ECO:0000259" key="4">
    <source>
        <dbReference type="Pfam" id="PF08501"/>
    </source>
</evidence>
<organism evidence="5 6">
    <name type="scientific">Nesterenkonia sphaerica</name>
    <dbReference type="NCBI Taxonomy" id="1804988"/>
    <lineage>
        <taxon>Bacteria</taxon>
        <taxon>Bacillati</taxon>
        <taxon>Actinomycetota</taxon>
        <taxon>Actinomycetes</taxon>
        <taxon>Micrococcales</taxon>
        <taxon>Micrococcaceae</taxon>
        <taxon>Nesterenkonia</taxon>
    </lineage>
</organism>
<sequence length="309" mass="33705">MSRSAPQRRAAVLGSPISHSRSPQLHAAAYEHLGVDIRYTRYEVDESTVGDFLSQRANEPDWLGWSVTMPLKAAMVPHMNHISDRVQTLGVLNTVLIGQDSEGRRTLRGENTDVDGIVQALGEQGITPQQPADATFAVLGAGGTAAAALAAAAELRARQVLLYARNEQRAEASAVLARQLGLKLTIRPLTALGEDLHHRRLDVVVSTLPPRAADTLATQLPAHCEPQPVLLDVAYDPWPSALAHAWMQRGWAVTSGLEMLLHQAVRQVELFTENTWNPAAIQNDADHFMMVRKMRSAIGLHEGAEALDR</sequence>
<evidence type="ECO:0000313" key="6">
    <source>
        <dbReference type="Proteomes" id="UP000306544"/>
    </source>
</evidence>
<evidence type="ECO:0000256" key="2">
    <source>
        <dbReference type="ARBA" id="ARBA00023141"/>
    </source>
</evidence>
<dbReference type="InterPro" id="IPR046346">
    <property type="entry name" value="Aminoacid_DH-like_N_sf"/>
</dbReference>
<dbReference type="PANTHER" id="PTHR21089:SF1">
    <property type="entry name" value="BIFUNCTIONAL 3-DEHYDROQUINATE DEHYDRATASE_SHIKIMATE DEHYDROGENASE, CHLOROPLASTIC"/>
    <property type="match status" value="1"/>
</dbReference>
<dbReference type="InterPro" id="IPR022893">
    <property type="entry name" value="Shikimate_DH_fam"/>
</dbReference>
<dbReference type="Gene3D" id="3.40.50.720">
    <property type="entry name" value="NAD(P)-binding Rossmann-like Domain"/>
    <property type="match status" value="1"/>
</dbReference>
<keyword evidence="2" id="KW-0057">Aromatic amino acid biosynthesis</keyword>
<dbReference type="InterPro" id="IPR013708">
    <property type="entry name" value="Shikimate_DH-bd_N"/>
</dbReference>
<dbReference type="AlphaFoldDB" id="A0A5R9AML8"/>
<keyword evidence="6" id="KW-1185">Reference proteome</keyword>
<dbReference type="GO" id="GO:0050661">
    <property type="term" value="F:NADP binding"/>
    <property type="evidence" value="ECO:0007669"/>
    <property type="project" value="TreeGrafter"/>
</dbReference>
<dbReference type="InterPro" id="IPR036291">
    <property type="entry name" value="NAD(P)-bd_dom_sf"/>
</dbReference>
<dbReference type="GO" id="GO:0004764">
    <property type="term" value="F:shikimate 3-dehydrogenase (NADP+) activity"/>
    <property type="evidence" value="ECO:0007669"/>
    <property type="project" value="UniProtKB-EC"/>
</dbReference>
<dbReference type="RefSeq" id="WP_138169155.1">
    <property type="nucleotide sequence ID" value="NZ_VAWA01000002.1"/>
</dbReference>
<keyword evidence="5" id="KW-0560">Oxidoreductase</keyword>
<keyword evidence="2" id="KW-0028">Amino-acid biosynthesis</keyword>
<feature type="domain" description="Shikimate dehydrogenase substrate binding N-terminal" evidence="4">
    <location>
        <begin position="12"/>
        <end position="95"/>
    </location>
</feature>
<comment type="pathway">
    <text evidence="1">Metabolic intermediate biosynthesis; chorismate biosynthesis; chorismate from D-erythrose 4-phosphate and phosphoenolpyruvate: step 4/7.</text>
</comment>
<dbReference type="Gene3D" id="3.40.50.10860">
    <property type="entry name" value="Leucine Dehydrogenase, chain A, domain 1"/>
    <property type="match status" value="1"/>
</dbReference>
<dbReference type="SUPFAM" id="SSF53223">
    <property type="entry name" value="Aminoacid dehydrogenase-like, N-terminal domain"/>
    <property type="match status" value="1"/>
</dbReference>
<dbReference type="GO" id="GO:0009423">
    <property type="term" value="P:chorismate biosynthetic process"/>
    <property type="evidence" value="ECO:0007669"/>
    <property type="project" value="TreeGrafter"/>
</dbReference>
<dbReference type="SUPFAM" id="SSF51735">
    <property type="entry name" value="NAD(P)-binding Rossmann-fold domains"/>
    <property type="match status" value="1"/>
</dbReference>
<dbReference type="EMBL" id="VAWA01000002">
    <property type="protein sequence ID" value="TLP79394.1"/>
    <property type="molecule type" value="Genomic_DNA"/>
</dbReference>
<evidence type="ECO:0000256" key="3">
    <source>
        <dbReference type="SAM" id="MobiDB-lite"/>
    </source>
</evidence>
<dbReference type="EC" id="1.1.1.25" evidence="5"/>
<protein>
    <submittedName>
        <fullName evidence="5">Shikimate dehydrogenase</fullName>
        <ecNumber evidence="5">1.1.1.25</ecNumber>
    </submittedName>
</protein>
<dbReference type="GO" id="GO:0005829">
    <property type="term" value="C:cytosol"/>
    <property type="evidence" value="ECO:0007669"/>
    <property type="project" value="TreeGrafter"/>
</dbReference>
<dbReference type="GO" id="GO:0019632">
    <property type="term" value="P:shikimate metabolic process"/>
    <property type="evidence" value="ECO:0007669"/>
    <property type="project" value="TreeGrafter"/>
</dbReference>
<dbReference type="Pfam" id="PF08501">
    <property type="entry name" value="Shikimate_dh_N"/>
    <property type="match status" value="1"/>
</dbReference>
<accession>A0A5R9AML8</accession>
<feature type="region of interest" description="Disordered" evidence="3">
    <location>
        <begin position="1"/>
        <end position="20"/>
    </location>
</feature>
<dbReference type="NCBIfam" id="NF001311">
    <property type="entry name" value="PRK00258.1-3"/>
    <property type="match status" value="1"/>
</dbReference>
<dbReference type="GO" id="GO:0009073">
    <property type="term" value="P:aromatic amino acid family biosynthetic process"/>
    <property type="evidence" value="ECO:0007669"/>
    <property type="project" value="UniProtKB-KW"/>
</dbReference>
<evidence type="ECO:0000313" key="5">
    <source>
        <dbReference type="EMBL" id="TLP79394.1"/>
    </source>
</evidence>
<comment type="caution">
    <text evidence="5">The sequence shown here is derived from an EMBL/GenBank/DDBJ whole genome shotgun (WGS) entry which is preliminary data.</text>
</comment>
<dbReference type="OrthoDB" id="9776868at2"/>
<dbReference type="Proteomes" id="UP000306544">
    <property type="component" value="Unassembled WGS sequence"/>
</dbReference>
<dbReference type="PANTHER" id="PTHR21089">
    <property type="entry name" value="SHIKIMATE DEHYDROGENASE"/>
    <property type="match status" value="1"/>
</dbReference>
<reference evidence="5 6" key="1">
    <citation type="submission" date="2019-05" db="EMBL/GenBank/DDBJ databases">
        <title>Nesterenkonia sp. GY239, isolated from the Southern Atlantic Ocean.</title>
        <authorList>
            <person name="Zhang G."/>
        </authorList>
    </citation>
    <scope>NUCLEOTIDE SEQUENCE [LARGE SCALE GENOMIC DNA]</scope>
    <source>
        <strain evidence="5 6">GY239</strain>
    </source>
</reference>
<gene>
    <name evidence="5" type="ORF">FEF27_01995</name>
</gene>
<proteinExistence type="predicted"/>